<evidence type="ECO:0000313" key="2">
    <source>
        <dbReference type="Proteomes" id="UP001151760"/>
    </source>
</evidence>
<reference evidence="1" key="2">
    <citation type="submission" date="2022-01" db="EMBL/GenBank/DDBJ databases">
        <authorList>
            <person name="Yamashiro T."/>
            <person name="Shiraishi A."/>
            <person name="Satake H."/>
            <person name="Nakayama K."/>
        </authorList>
    </citation>
    <scope>NUCLEOTIDE SEQUENCE</scope>
</reference>
<comment type="caution">
    <text evidence="1">The sequence shown here is derived from an EMBL/GenBank/DDBJ whole genome shotgun (WGS) entry which is preliminary data.</text>
</comment>
<reference evidence="1" key="1">
    <citation type="journal article" date="2022" name="Int. J. Mol. Sci.">
        <title>Draft Genome of Tanacetum Coccineum: Genomic Comparison of Closely Related Tanacetum-Family Plants.</title>
        <authorList>
            <person name="Yamashiro T."/>
            <person name="Shiraishi A."/>
            <person name="Nakayama K."/>
            <person name="Satake H."/>
        </authorList>
    </citation>
    <scope>NUCLEOTIDE SEQUENCE</scope>
</reference>
<protein>
    <submittedName>
        <fullName evidence="1">Uncharacterized protein</fullName>
    </submittedName>
</protein>
<dbReference type="Proteomes" id="UP001151760">
    <property type="component" value="Unassembled WGS sequence"/>
</dbReference>
<organism evidence="1 2">
    <name type="scientific">Tanacetum coccineum</name>
    <dbReference type="NCBI Taxonomy" id="301880"/>
    <lineage>
        <taxon>Eukaryota</taxon>
        <taxon>Viridiplantae</taxon>
        <taxon>Streptophyta</taxon>
        <taxon>Embryophyta</taxon>
        <taxon>Tracheophyta</taxon>
        <taxon>Spermatophyta</taxon>
        <taxon>Magnoliopsida</taxon>
        <taxon>eudicotyledons</taxon>
        <taxon>Gunneridae</taxon>
        <taxon>Pentapetalae</taxon>
        <taxon>asterids</taxon>
        <taxon>campanulids</taxon>
        <taxon>Asterales</taxon>
        <taxon>Asteraceae</taxon>
        <taxon>Asteroideae</taxon>
        <taxon>Anthemideae</taxon>
        <taxon>Anthemidinae</taxon>
        <taxon>Tanacetum</taxon>
    </lineage>
</organism>
<dbReference type="EMBL" id="BQNB010013821">
    <property type="protein sequence ID" value="GJT20629.1"/>
    <property type="molecule type" value="Genomic_DNA"/>
</dbReference>
<sequence length="271" mass="30147">MAALPRCDELRRAVNSSEWEDMFILYCRRAVSEDVRLAREINALCAGLTAVIKERKNFVDELDVLVDRFVPEKMDVFMKESQGKDTPNLMKLQILGMEFELRAREKNLFIEKLSGGVSVDGCWKRGLFVDFSFVFLASSWFFAGRAVAAWLDGGVPVFKEEDDTVSDFSFPLSACSCSLTGSAVGVAVGSGACNFSASSFHGCPVILSAAGVKKVRGVVAELSRAADSHDIRDHLLVLFLREVVEDSEKMHEHHRFSGELRGCKDEGWIYQ</sequence>
<name>A0ABQ5C298_9ASTR</name>
<proteinExistence type="predicted"/>
<gene>
    <name evidence="1" type="ORF">Tco_0890566</name>
</gene>
<keyword evidence="2" id="KW-1185">Reference proteome</keyword>
<accession>A0ABQ5C298</accession>
<evidence type="ECO:0000313" key="1">
    <source>
        <dbReference type="EMBL" id="GJT20629.1"/>
    </source>
</evidence>